<dbReference type="EMBL" id="JAKKZF010000102">
    <property type="protein sequence ID" value="MCG0066275.1"/>
    <property type="molecule type" value="Genomic_DNA"/>
</dbReference>
<dbReference type="RefSeq" id="WP_237481888.1">
    <property type="nucleotide sequence ID" value="NZ_JAKKZF010000102.1"/>
</dbReference>
<accession>A0ABS9JL34</accession>
<gene>
    <name evidence="2" type="ORF">L0F81_23790</name>
</gene>
<evidence type="ECO:0000313" key="3">
    <source>
        <dbReference type="Proteomes" id="UP001299012"/>
    </source>
</evidence>
<dbReference type="Proteomes" id="UP001299012">
    <property type="component" value="Unassembled WGS sequence"/>
</dbReference>
<name>A0ABS9JL34_9ACTN</name>
<evidence type="ECO:0000313" key="2">
    <source>
        <dbReference type="EMBL" id="MCG0066275.1"/>
    </source>
</evidence>
<evidence type="ECO:0000256" key="1">
    <source>
        <dbReference type="SAM" id="MobiDB-lite"/>
    </source>
</evidence>
<organism evidence="2 3">
    <name type="scientific">Streptomyces tricolor</name>
    <dbReference type="NCBI Taxonomy" id="68277"/>
    <lineage>
        <taxon>Bacteria</taxon>
        <taxon>Bacillati</taxon>
        <taxon>Actinomycetota</taxon>
        <taxon>Actinomycetes</taxon>
        <taxon>Kitasatosporales</taxon>
        <taxon>Streptomycetaceae</taxon>
        <taxon>Streptomyces</taxon>
        <taxon>Streptomyces violaceoruber group</taxon>
    </lineage>
</organism>
<comment type="caution">
    <text evidence="2">The sequence shown here is derived from an EMBL/GenBank/DDBJ whole genome shotgun (WGS) entry which is preliminary data.</text>
</comment>
<feature type="region of interest" description="Disordered" evidence="1">
    <location>
        <begin position="1"/>
        <end position="22"/>
    </location>
</feature>
<feature type="compositionally biased region" description="Basic and acidic residues" evidence="1">
    <location>
        <begin position="1"/>
        <end position="15"/>
    </location>
</feature>
<keyword evidence="3" id="KW-1185">Reference proteome</keyword>
<reference evidence="2 3" key="1">
    <citation type="submission" date="2022-01" db="EMBL/GenBank/DDBJ databases">
        <title>Draft Genome Sequences of Seven Type Strains of the Genus Streptomyces.</title>
        <authorList>
            <person name="Aziz S."/>
            <person name="Coretto E."/>
            <person name="Chronakova A."/>
            <person name="Sproer C."/>
            <person name="Huber K."/>
            <person name="Nouioui I."/>
            <person name="Gross H."/>
        </authorList>
    </citation>
    <scope>NUCLEOTIDE SEQUENCE [LARGE SCALE GENOMIC DNA]</scope>
    <source>
        <strain evidence="2 3">DSM 41685</strain>
    </source>
</reference>
<sequence length="159" mass="17256">MSEQPRRFHLQRDTDITGVSGTGTVADGVVWPDGTVSIRWRGERPSTVHWGSLADAEAVHGHGGHTRIVWDDPEPADDPMTVLRAIEDAPRYELVPGCPHCPDGHTPPNHGQPWGAFIGPQRDSDGQPTQIIVARAGGAHVAESDVQWIWARLNGTGQQ</sequence>
<protein>
    <submittedName>
        <fullName evidence="2">Uncharacterized protein</fullName>
    </submittedName>
</protein>
<proteinExistence type="predicted"/>